<dbReference type="Proteomes" id="UP000015100">
    <property type="component" value="Unassembled WGS sequence"/>
</dbReference>
<accession>S8ASJ8</accession>
<dbReference type="AlphaFoldDB" id="S8ASJ8"/>
<proteinExistence type="predicted"/>
<feature type="region of interest" description="Disordered" evidence="1">
    <location>
        <begin position="17"/>
        <end position="58"/>
    </location>
</feature>
<sequence length="118" mass="13165">MADFHIKMARTVYHASNALPPMSRKTKRKMGKPVKPDAIFTIDPHGPSKRSKTKPSDGLLYNPELVSFDIYVDWRELLSSFLDMYDEMGLDSSSSDGDSSIAGGESEWETSESTDEEA</sequence>
<feature type="compositionally biased region" description="Low complexity" evidence="1">
    <location>
        <begin position="90"/>
        <end position="105"/>
    </location>
</feature>
<evidence type="ECO:0000313" key="2">
    <source>
        <dbReference type="EMBL" id="EPS45970.1"/>
    </source>
</evidence>
<organism evidence="2 3">
    <name type="scientific">Dactylellina haptotyla (strain CBS 200.50)</name>
    <name type="common">Nematode-trapping fungus</name>
    <name type="synonym">Monacrosporium haptotylum</name>
    <dbReference type="NCBI Taxonomy" id="1284197"/>
    <lineage>
        <taxon>Eukaryota</taxon>
        <taxon>Fungi</taxon>
        <taxon>Dikarya</taxon>
        <taxon>Ascomycota</taxon>
        <taxon>Pezizomycotina</taxon>
        <taxon>Orbiliomycetes</taxon>
        <taxon>Orbiliales</taxon>
        <taxon>Orbiliaceae</taxon>
        <taxon>Dactylellina</taxon>
    </lineage>
</organism>
<evidence type="ECO:0000256" key="1">
    <source>
        <dbReference type="SAM" id="MobiDB-lite"/>
    </source>
</evidence>
<keyword evidence="3" id="KW-1185">Reference proteome</keyword>
<evidence type="ECO:0000313" key="3">
    <source>
        <dbReference type="Proteomes" id="UP000015100"/>
    </source>
</evidence>
<feature type="region of interest" description="Disordered" evidence="1">
    <location>
        <begin position="89"/>
        <end position="118"/>
    </location>
</feature>
<protein>
    <submittedName>
        <fullName evidence="2">Uncharacterized protein</fullName>
    </submittedName>
</protein>
<feature type="compositionally biased region" description="Acidic residues" evidence="1">
    <location>
        <begin position="106"/>
        <end position="118"/>
    </location>
</feature>
<dbReference type="EMBL" id="AQGS01000001">
    <property type="protein sequence ID" value="EPS45970.1"/>
    <property type="molecule type" value="Genomic_DNA"/>
</dbReference>
<name>S8ASJ8_DACHA</name>
<reference evidence="3" key="2">
    <citation type="submission" date="2013-04" db="EMBL/GenBank/DDBJ databases">
        <title>Genomic mechanisms accounting for the adaptation to parasitism in nematode-trapping fungi.</title>
        <authorList>
            <person name="Ahren D.G."/>
        </authorList>
    </citation>
    <scope>NUCLEOTIDE SEQUENCE [LARGE SCALE GENOMIC DNA]</scope>
    <source>
        <strain evidence="3">CBS 200.50</strain>
    </source>
</reference>
<gene>
    <name evidence="2" type="ORF">H072_42</name>
</gene>
<dbReference type="HOGENOM" id="CLU_2073050_0_0_1"/>
<comment type="caution">
    <text evidence="2">The sequence shown here is derived from an EMBL/GenBank/DDBJ whole genome shotgun (WGS) entry which is preliminary data.</text>
</comment>
<reference evidence="2 3" key="1">
    <citation type="journal article" date="2013" name="PLoS Genet.">
        <title>Genomic mechanisms accounting for the adaptation to parasitism in nematode-trapping fungi.</title>
        <authorList>
            <person name="Meerupati T."/>
            <person name="Andersson K.M."/>
            <person name="Friman E."/>
            <person name="Kumar D."/>
            <person name="Tunlid A."/>
            <person name="Ahren D."/>
        </authorList>
    </citation>
    <scope>NUCLEOTIDE SEQUENCE [LARGE SCALE GENOMIC DNA]</scope>
    <source>
        <strain evidence="2 3">CBS 200.50</strain>
    </source>
</reference>